<dbReference type="GO" id="GO:0005524">
    <property type="term" value="F:ATP binding"/>
    <property type="evidence" value="ECO:0007669"/>
    <property type="project" value="UniProtKB-KW"/>
</dbReference>
<keyword evidence="7" id="KW-0520">NAD</keyword>
<proteinExistence type="inferred from homology"/>
<evidence type="ECO:0000256" key="6">
    <source>
        <dbReference type="ARBA" id="ARBA00022840"/>
    </source>
</evidence>
<comment type="similarity">
    <text evidence="2">In the C-terminal section; belongs to the NAD synthetase family.</text>
</comment>
<keyword evidence="6" id="KW-0067">ATP-binding</keyword>
<evidence type="ECO:0000256" key="7">
    <source>
        <dbReference type="ARBA" id="ARBA00023027"/>
    </source>
</evidence>
<dbReference type="Pfam" id="PF02540">
    <property type="entry name" value="NAD_synthase"/>
    <property type="match status" value="1"/>
</dbReference>
<dbReference type="InterPro" id="IPR003010">
    <property type="entry name" value="C-N_Hydrolase"/>
</dbReference>
<dbReference type="FunFam" id="3.40.50.620:FF:000106">
    <property type="entry name" value="Glutamine-dependent NAD(+) synthetase"/>
    <property type="match status" value="1"/>
</dbReference>
<keyword evidence="4" id="KW-0436">Ligase</keyword>
<dbReference type="GO" id="GO:0003952">
    <property type="term" value="F:NAD+ synthase (glutamine-hydrolyzing) activity"/>
    <property type="evidence" value="ECO:0007669"/>
    <property type="project" value="UniProtKB-EC"/>
</dbReference>
<evidence type="ECO:0000256" key="5">
    <source>
        <dbReference type="ARBA" id="ARBA00022741"/>
    </source>
</evidence>
<dbReference type="InterPro" id="IPR014729">
    <property type="entry name" value="Rossmann-like_a/b/a_fold"/>
</dbReference>
<dbReference type="Gene3D" id="3.40.50.620">
    <property type="entry name" value="HUPs"/>
    <property type="match status" value="1"/>
</dbReference>
<dbReference type="SUPFAM" id="SSF52402">
    <property type="entry name" value="Adenine nucleotide alpha hydrolases-like"/>
    <property type="match status" value="1"/>
</dbReference>
<protein>
    <recommendedName>
        <fullName evidence="3">NAD(+) synthase (glutamine-hydrolyzing)</fullName>
        <ecNumber evidence="3">6.3.5.1</ecNumber>
    </recommendedName>
</protein>
<dbReference type="PANTHER" id="PTHR23090">
    <property type="entry name" value="NH 3 /GLUTAMINE-DEPENDENT NAD + SYNTHETASE"/>
    <property type="match status" value="1"/>
</dbReference>
<evidence type="ECO:0000313" key="10">
    <source>
        <dbReference type="EMBL" id="CAB4875875.1"/>
    </source>
</evidence>
<evidence type="ECO:0000256" key="8">
    <source>
        <dbReference type="SAM" id="MobiDB-lite"/>
    </source>
</evidence>
<dbReference type="NCBIfam" id="TIGR00552">
    <property type="entry name" value="nadE"/>
    <property type="match status" value="1"/>
</dbReference>
<dbReference type="EC" id="6.3.5.1" evidence="3"/>
<dbReference type="PANTHER" id="PTHR23090:SF9">
    <property type="entry name" value="GLUTAMINE-DEPENDENT NAD(+) SYNTHETASE"/>
    <property type="match status" value="1"/>
</dbReference>
<accession>A0A6J7E3Q2</accession>
<dbReference type="SUPFAM" id="SSF56317">
    <property type="entry name" value="Carbon-nitrogen hydrolase"/>
    <property type="match status" value="1"/>
</dbReference>
<evidence type="ECO:0000256" key="1">
    <source>
        <dbReference type="ARBA" id="ARBA00005188"/>
    </source>
</evidence>
<feature type="region of interest" description="Disordered" evidence="8">
    <location>
        <begin position="469"/>
        <end position="490"/>
    </location>
</feature>
<dbReference type="InterPro" id="IPR014445">
    <property type="entry name" value="Gln-dep_NAD_synthase"/>
</dbReference>
<feature type="domain" description="CN hydrolase" evidence="9">
    <location>
        <begin position="4"/>
        <end position="266"/>
    </location>
</feature>
<dbReference type="EMBL" id="CAFBLN010000052">
    <property type="protein sequence ID" value="CAB4875875.1"/>
    <property type="molecule type" value="Genomic_DNA"/>
</dbReference>
<gene>
    <name evidence="10" type="ORF">UFOPK3381_01072</name>
</gene>
<evidence type="ECO:0000256" key="2">
    <source>
        <dbReference type="ARBA" id="ARBA00007145"/>
    </source>
</evidence>
<dbReference type="UniPathway" id="UPA00253">
    <property type="reaction ID" value="UER00334"/>
</dbReference>
<name>A0A6J7E3Q2_9ZZZZ</name>
<sequence length="567" mass="60258">MAGLRVALLQINPTVGDLEGNVALLRDSYLAALADFPDLVVAPEMALSGYPPEDLVLKDGFVTDVAKQLAALAASVGPIPLIVGAPLAEGPLVHLAPPADSRRSAQPSAQTRTHALGNALAVLRDGVMTDVATKRLLPNYDVFDEQRYFQPGTGAPTVIEVNGVLIGLVVCEDAWLADGPIRELPEIDVIVAANASPFAKGRPAKREAMAAQRASEKNASFVYVNLVGGQDELVFDGQSFVTNATGQIIGRAGAFHQETLVVDLDQTTVSGRGAEPLEPLAEIYEALVVGTRDYIQKNGFRSVIVALSGGVDSAIVATIAVDALGSGALRGFALPSRYSSSHSKSDAVDLADRLGITLEEIAIEPAHVALADSLEIVLGGEPTGLTDENLQSRIRGVLMMGISNATGAVVLTTGNKSEMAVGYSTLYGDSAGGFAVIKDVAKTLVYDLCAWRNTQARLRGEMEPIPSNILTKAPSAELRPDQRDDQSLPPYEELDPILELYVEQDATAAQIVTAGYDPALVARITRLVDNAEYKRRQSPPGVRISDKAFGKDRRMPITNRYRGMDQL</sequence>
<evidence type="ECO:0000259" key="9">
    <source>
        <dbReference type="PROSITE" id="PS50263"/>
    </source>
</evidence>
<evidence type="ECO:0000256" key="4">
    <source>
        <dbReference type="ARBA" id="ARBA00022598"/>
    </source>
</evidence>
<dbReference type="InterPro" id="IPR022310">
    <property type="entry name" value="NAD/GMP_synthase"/>
</dbReference>
<dbReference type="CDD" id="cd07570">
    <property type="entry name" value="GAT_Gln-NAD-synth"/>
    <property type="match status" value="1"/>
</dbReference>
<evidence type="ECO:0000256" key="3">
    <source>
        <dbReference type="ARBA" id="ARBA00012743"/>
    </source>
</evidence>
<dbReference type="Pfam" id="PF00795">
    <property type="entry name" value="CN_hydrolase"/>
    <property type="match status" value="1"/>
</dbReference>
<dbReference type="GO" id="GO:0005737">
    <property type="term" value="C:cytoplasm"/>
    <property type="evidence" value="ECO:0007669"/>
    <property type="project" value="InterPro"/>
</dbReference>
<dbReference type="CDD" id="cd00553">
    <property type="entry name" value="NAD_synthase"/>
    <property type="match status" value="1"/>
</dbReference>
<organism evidence="10">
    <name type="scientific">freshwater metagenome</name>
    <dbReference type="NCBI Taxonomy" id="449393"/>
    <lineage>
        <taxon>unclassified sequences</taxon>
        <taxon>metagenomes</taxon>
        <taxon>ecological metagenomes</taxon>
    </lineage>
</organism>
<keyword evidence="5" id="KW-0547">Nucleotide-binding</keyword>
<dbReference type="PROSITE" id="PS50263">
    <property type="entry name" value="CN_HYDROLASE"/>
    <property type="match status" value="1"/>
</dbReference>
<comment type="pathway">
    <text evidence="1">Cofactor biosynthesis; NAD(+) biosynthesis; NAD(+) from deamido-NAD(+) (L-Gln route): step 1/1.</text>
</comment>
<dbReference type="GO" id="GO:0009435">
    <property type="term" value="P:NAD+ biosynthetic process"/>
    <property type="evidence" value="ECO:0007669"/>
    <property type="project" value="UniProtKB-UniPathway"/>
</dbReference>
<dbReference type="InterPro" id="IPR003694">
    <property type="entry name" value="NAD_synthase"/>
</dbReference>
<dbReference type="Gene3D" id="3.60.110.10">
    <property type="entry name" value="Carbon-nitrogen hydrolase"/>
    <property type="match status" value="1"/>
</dbReference>
<dbReference type="GO" id="GO:0004359">
    <property type="term" value="F:glutaminase activity"/>
    <property type="evidence" value="ECO:0007669"/>
    <property type="project" value="InterPro"/>
</dbReference>
<dbReference type="NCBIfam" id="NF010588">
    <property type="entry name" value="PRK13981.1"/>
    <property type="match status" value="1"/>
</dbReference>
<dbReference type="HAMAP" id="MF_02090">
    <property type="entry name" value="NadE_glutamine_dep"/>
    <property type="match status" value="1"/>
</dbReference>
<reference evidence="10" key="1">
    <citation type="submission" date="2020-05" db="EMBL/GenBank/DDBJ databases">
        <authorList>
            <person name="Chiriac C."/>
            <person name="Salcher M."/>
            <person name="Ghai R."/>
            <person name="Kavagutti S V."/>
        </authorList>
    </citation>
    <scope>NUCLEOTIDE SEQUENCE</scope>
</reference>
<dbReference type="PIRSF" id="PIRSF006630">
    <property type="entry name" value="NADS_GAT"/>
    <property type="match status" value="1"/>
</dbReference>
<dbReference type="AlphaFoldDB" id="A0A6J7E3Q2"/>
<dbReference type="InterPro" id="IPR036526">
    <property type="entry name" value="C-N_Hydrolase_sf"/>
</dbReference>